<dbReference type="Pfam" id="PF07715">
    <property type="entry name" value="Plug"/>
    <property type="match status" value="1"/>
</dbReference>
<dbReference type="GO" id="GO:0009279">
    <property type="term" value="C:cell outer membrane"/>
    <property type="evidence" value="ECO:0007669"/>
    <property type="project" value="UniProtKB-SubCell"/>
</dbReference>
<evidence type="ECO:0000313" key="7">
    <source>
        <dbReference type="Proteomes" id="UP000018872"/>
    </source>
</evidence>
<dbReference type="EMBL" id="AYYC01000731">
    <property type="protein sequence ID" value="ETK03747.1"/>
    <property type="molecule type" value="Genomic_DNA"/>
</dbReference>
<dbReference type="Gene3D" id="2.170.130.10">
    <property type="entry name" value="TonB-dependent receptor, plug domain"/>
    <property type="match status" value="1"/>
</dbReference>
<dbReference type="InterPro" id="IPR012910">
    <property type="entry name" value="Plug_dom"/>
</dbReference>
<protein>
    <submittedName>
        <fullName evidence="6">TonB-dependent receptor</fullName>
    </submittedName>
</protein>
<proteinExistence type="predicted"/>
<evidence type="ECO:0000256" key="3">
    <source>
        <dbReference type="ARBA" id="ARBA00023237"/>
    </source>
</evidence>
<dbReference type="InterPro" id="IPR036942">
    <property type="entry name" value="Beta-barrel_TonB_sf"/>
</dbReference>
<reference evidence="6 7" key="1">
    <citation type="submission" date="2013-11" db="EMBL/GenBank/DDBJ databases">
        <title>Single cell genomics of uncultured Tannerella BU063 (oral taxon 286).</title>
        <authorList>
            <person name="Beall C.J."/>
            <person name="Campbell A.G."/>
            <person name="Griffen A.L."/>
            <person name="Podar M."/>
            <person name="Leys E.J."/>
        </authorList>
    </citation>
    <scope>NUCLEOTIDE SEQUENCE [LARGE SCALE GENOMIC DNA]</scope>
    <source>
        <strain evidence="6">Cell 5</strain>
    </source>
</reference>
<feature type="domain" description="TonB-dependent receptor plug" evidence="5">
    <location>
        <begin position="146"/>
        <end position="224"/>
    </location>
</feature>
<dbReference type="InterPro" id="IPR008969">
    <property type="entry name" value="CarboxyPept-like_regulatory"/>
</dbReference>
<evidence type="ECO:0000259" key="5">
    <source>
        <dbReference type="Pfam" id="PF07715"/>
    </source>
</evidence>
<accession>W2CBC2</accession>
<feature type="chain" id="PRO_5004813436" evidence="4">
    <location>
        <begin position="29"/>
        <end position="821"/>
    </location>
</feature>
<evidence type="ECO:0000256" key="4">
    <source>
        <dbReference type="SAM" id="SignalP"/>
    </source>
</evidence>
<dbReference type="Gene3D" id="2.60.40.1120">
    <property type="entry name" value="Carboxypeptidase-like, regulatory domain"/>
    <property type="match status" value="1"/>
</dbReference>
<comment type="subcellular location">
    <subcellularLocation>
        <location evidence="1">Cell outer membrane</location>
    </subcellularLocation>
</comment>
<dbReference type="Proteomes" id="UP000018872">
    <property type="component" value="Unassembled WGS sequence"/>
</dbReference>
<comment type="caution">
    <text evidence="6">The sequence shown here is derived from an EMBL/GenBank/DDBJ whole genome shotgun (WGS) entry which is preliminary data.</text>
</comment>
<organism evidence="6 7">
    <name type="scientific">Tannerella sp. oral taxon BU063 isolate Cell 5</name>
    <dbReference type="NCBI Taxonomy" id="1410950"/>
    <lineage>
        <taxon>Bacteria</taxon>
        <taxon>Pseudomonadati</taxon>
        <taxon>Bacteroidota</taxon>
        <taxon>Bacteroidia</taxon>
        <taxon>Bacteroidales</taxon>
        <taxon>Tannerellaceae</taxon>
        <taxon>Tannerella</taxon>
    </lineage>
</organism>
<dbReference type="InterPro" id="IPR037066">
    <property type="entry name" value="Plug_dom_sf"/>
</dbReference>
<evidence type="ECO:0000256" key="1">
    <source>
        <dbReference type="ARBA" id="ARBA00004442"/>
    </source>
</evidence>
<dbReference type="Pfam" id="PF13715">
    <property type="entry name" value="CarbopepD_reg_2"/>
    <property type="match status" value="1"/>
</dbReference>
<dbReference type="PATRIC" id="fig|1410950.3.peg.2005"/>
<dbReference type="AlphaFoldDB" id="W2CBC2"/>
<sequence length="821" mass="91943">MKSKRRYTRCGLLATALSLCLSLTTVWAQRIKISGNVRDADGNPVELVLVQVKQTMNGAMTDEKGFYSLTVAPTDSVVLVFSCLGYHKAERIIPRPAGDMRVNVQLTSAALELGEISVTATRRQTTTMEHLDANRLKILPDPSGGSIESLVVTYAGVSSNNELSSQYSVRGGSYDENMVYVNGMEVFRPLLIRSGQQEGLSFVNPNLTEQVQFSAGGFEARYGDKMSSVLDITYKRPKGWEGAATLGMLASSHPTLSTANAYVGSASKRFTQVTGIRYRMSSSLLSDADSRAEYEPRFVDLQTFMTYRPAPKWEVNFLGNIASNHYSYRPIELQTRFGTTEEQRVFHVYFDGHERDRFDTYYGALTLKHTPSDKSEVGLQAFAFRSNEEESYDIEGAYRLDKVGEESAGEASSLSLASYHEHARNRLQATVAHVGVYGLSQLSSFHTLKWGAGLQSERFVDRISEWESRDSSGYSLPQTGHEVNVIANLFSNNSLSSMRGSGYAQDVIKFRTPQGLFTVIAGLRATYWSYNRELLISPRASVGFIPTANQDITLRLATGLYSQSPFYKELRVEEQDAGGNTVVRLNSDLKAQRSIHFILGGDYSFKVGGRNFKLSSEVYYKHLSRINPYTVDNVKIRYYGENCARGYIVGWDTKLFGEFVPGADSWISLSLMQARQTIDRTGQPTVHAPLPNSPAYNLSLYFQDYFPGYRRAMVNLRGVLTGGLPVTVPRQGYTGNTFRTPAYRRVDIGFTYQLVGGESRVMDSGLLRHFKNLWIGVDVFNLLDIYNTGSYYWITDVYNHRYAVPNYLTGRQLNLRVSADF</sequence>
<keyword evidence="2" id="KW-0472">Membrane</keyword>
<evidence type="ECO:0000256" key="2">
    <source>
        <dbReference type="ARBA" id="ARBA00023136"/>
    </source>
</evidence>
<gene>
    <name evidence="6" type="ORF">T229_13030</name>
</gene>
<keyword evidence="4" id="KW-0732">Signal</keyword>
<keyword evidence="6" id="KW-0675">Receptor</keyword>
<name>W2CBC2_9BACT</name>
<dbReference type="Gene3D" id="2.40.170.20">
    <property type="entry name" value="TonB-dependent receptor, beta-barrel domain"/>
    <property type="match status" value="1"/>
</dbReference>
<dbReference type="SUPFAM" id="SSF49464">
    <property type="entry name" value="Carboxypeptidase regulatory domain-like"/>
    <property type="match status" value="1"/>
</dbReference>
<feature type="signal peptide" evidence="4">
    <location>
        <begin position="1"/>
        <end position="28"/>
    </location>
</feature>
<dbReference type="SUPFAM" id="SSF56935">
    <property type="entry name" value="Porins"/>
    <property type="match status" value="1"/>
</dbReference>
<evidence type="ECO:0000313" key="6">
    <source>
        <dbReference type="EMBL" id="ETK03747.1"/>
    </source>
</evidence>
<keyword evidence="3" id="KW-0998">Cell outer membrane</keyword>